<dbReference type="SUPFAM" id="SSF52096">
    <property type="entry name" value="ClpP/crotonase"/>
    <property type="match status" value="1"/>
</dbReference>
<dbReference type="PANTHER" id="PTHR43459">
    <property type="entry name" value="ENOYL-COA HYDRATASE"/>
    <property type="match status" value="1"/>
</dbReference>
<reference evidence="1 2" key="1">
    <citation type="submission" date="2019-11" db="EMBL/GenBank/DDBJ databases">
        <authorList>
            <person name="Holert J."/>
        </authorList>
    </citation>
    <scope>NUCLEOTIDE SEQUENCE [LARGE SCALE GENOMIC DNA]</scope>
    <source>
        <strain evidence="1">BC8_1</strain>
    </source>
</reference>
<evidence type="ECO:0000313" key="1">
    <source>
        <dbReference type="EMBL" id="CAA0089425.1"/>
    </source>
</evidence>
<dbReference type="Proteomes" id="UP000430146">
    <property type="component" value="Unassembled WGS sequence"/>
</dbReference>
<dbReference type="InterPro" id="IPR001753">
    <property type="entry name" value="Enoyl-CoA_hydra/iso"/>
</dbReference>
<gene>
    <name evidence="1" type="primary">echA8_8</name>
    <name evidence="1" type="ORF">AELLOGFF_02552</name>
</gene>
<dbReference type="RefSeq" id="WP_159228891.1">
    <property type="nucleotide sequence ID" value="NZ_CACSIP010000002.1"/>
</dbReference>
<proteinExistence type="predicted"/>
<organism evidence="1 2">
    <name type="scientific">Mycolicibacterium vanbaalenii</name>
    <name type="common">Mycobacterium vanbaalenii</name>
    <dbReference type="NCBI Taxonomy" id="110539"/>
    <lineage>
        <taxon>Bacteria</taxon>
        <taxon>Bacillati</taxon>
        <taxon>Actinomycetota</taxon>
        <taxon>Actinomycetes</taxon>
        <taxon>Mycobacteriales</taxon>
        <taxon>Mycobacteriaceae</taxon>
        <taxon>Mycolicibacterium</taxon>
    </lineage>
</organism>
<protein>
    <submittedName>
        <fullName evidence="1">Putative enoyl-CoA hydratase echA8</fullName>
        <ecNumber evidence="1">4.2.1.17</ecNumber>
    </submittedName>
</protein>
<dbReference type="EC" id="4.2.1.17" evidence="1"/>
<dbReference type="OrthoDB" id="4699757at2"/>
<dbReference type="GO" id="GO:0004300">
    <property type="term" value="F:enoyl-CoA hydratase activity"/>
    <property type="evidence" value="ECO:0007669"/>
    <property type="project" value="UniProtKB-EC"/>
</dbReference>
<keyword evidence="2" id="KW-1185">Reference proteome</keyword>
<accession>A0A5S9NHK0</accession>
<dbReference type="Gene3D" id="3.90.226.10">
    <property type="entry name" value="2-enoyl-CoA Hydratase, Chain A, domain 1"/>
    <property type="match status" value="1"/>
</dbReference>
<dbReference type="Pfam" id="PF00378">
    <property type="entry name" value="ECH_1"/>
    <property type="match status" value="1"/>
</dbReference>
<evidence type="ECO:0000313" key="2">
    <source>
        <dbReference type="Proteomes" id="UP000430146"/>
    </source>
</evidence>
<dbReference type="EMBL" id="CACSIP010000002">
    <property type="protein sequence ID" value="CAA0089425.1"/>
    <property type="molecule type" value="Genomic_DNA"/>
</dbReference>
<keyword evidence="1" id="KW-0456">Lyase</keyword>
<sequence>MTASPELATLAGYERFAPWLLVDKVGSVHVVRINRPEQFNAVNEELHQAFAHVWAQLAADRDVFCVVVTGNGKAFSAGGDMQMFSRMIDNTAMRRAMFAEARSLFLAVMNFPKPLVSAVNGPAVGLGCSLALLSDLLVMGERSYLADPHVPVGLTAGDGGAAMLPLLVGMMKAKEYVLLGDRITAAIADKLNLVTRVVPDDRVLDEALGLGERLARLPAQAVQTSKVAMNLHLSRAALGVLEYALAEEYTSFGTPEFNDNVVAFRSRPTGSNQ</sequence>
<dbReference type="CDD" id="cd06558">
    <property type="entry name" value="crotonase-like"/>
    <property type="match status" value="1"/>
</dbReference>
<dbReference type="PANTHER" id="PTHR43459:SF3">
    <property type="entry name" value="ENOYL-COA HYDRATASE ECHA15 (ENOYL HYDRASE) (UNSATURATED ACYL-COA HYDRATASE) (CROTONASE)-RELATED"/>
    <property type="match status" value="1"/>
</dbReference>
<dbReference type="AlphaFoldDB" id="A0A5S9NHK0"/>
<name>A0A5S9NHK0_MYCVN</name>
<dbReference type="InterPro" id="IPR029045">
    <property type="entry name" value="ClpP/crotonase-like_dom_sf"/>
</dbReference>